<gene>
    <name evidence="2" type="ORF">EDD76_10719</name>
</gene>
<organism evidence="2 3">
    <name type="scientific">Kineothrix alysoides</name>
    <dbReference type="NCBI Taxonomy" id="1469948"/>
    <lineage>
        <taxon>Bacteria</taxon>
        <taxon>Bacillati</taxon>
        <taxon>Bacillota</taxon>
        <taxon>Clostridia</taxon>
        <taxon>Lachnospirales</taxon>
        <taxon>Lachnospiraceae</taxon>
        <taxon>Kineothrix</taxon>
    </lineage>
</organism>
<comment type="caution">
    <text evidence="2">The sequence shown here is derived from an EMBL/GenBank/DDBJ whole genome shotgun (WGS) entry which is preliminary data.</text>
</comment>
<dbReference type="STRING" id="1469948.GCA_000732725_02139"/>
<dbReference type="OrthoDB" id="9796892at2"/>
<protein>
    <submittedName>
        <fullName evidence="2">Uncharacterized protein</fullName>
    </submittedName>
</protein>
<dbReference type="RefSeq" id="WP_031390830.1">
    <property type="nucleotide sequence ID" value="NZ_JPNB01000002.1"/>
</dbReference>
<accession>A0A4R1QXA6</accession>
<evidence type="ECO:0000313" key="2">
    <source>
        <dbReference type="EMBL" id="TCL57905.1"/>
    </source>
</evidence>
<feature type="compositionally biased region" description="Polar residues" evidence="1">
    <location>
        <begin position="24"/>
        <end position="38"/>
    </location>
</feature>
<reference evidence="2 3" key="1">
    <citation type="submission" date="2019-03" db="EMBL/GenBank/DDBJ databases">
        <title>Genomic Encyclopedia of Type Strains, Phase IV (KMG-IV): sequencing the most valuable type-strain genomes for metagenomic binning, comparative biology and taxonomic classification.</title>
        <authorList>
            <person name="Goeker M."/>
        </authorList>
    </citation>
    <scope>NUCLEOTIDE SEQUENCE [LARGE SCALE GENOMIC DNA]</scope>
    <source>
        <strain evidence="2 3">DSM 100556</strain>
    </source>
</reference>
<proteinExistence type="predicted"/>
<dbReference type="Proteomes" id="UP000295718">
    <property type="component" value="Unassembled WGS sequence"/>
</dbReference>
<dbReference type="AlphaFoldDB" id="A0A4R1QXA6"/>
<sequence>MTGINSISGTSNIYGIKGYGTEENGSGITLNSGESQVISPGRKSSPAECETCKNRKYQDGSDEMVSFKSATHISPRAAASAVRSHEQEHVSNAYKDAAQNNGKVISANVSIHTSVCPECGRSYVSGGTTSTQIKYYNEENPYQQDLKSSDAMKYRGMSVNLAV</sequence>
<evidence type="ECO:0000256" key="1">
    <source>
        <dbReference type="SAM" id="MobiDB-lite"/>
    </source>
</evidence>
<feature type="region of interest" description="Disordered" evidence="1">
    <location>
        <begin position="24"/>
        <end position="50"/>
    </location>
</feature>
<name>A0A4R1QXA6_9FIRM</name>
<keyword evidence="3" id="KW-1185">Reference proteome</keyword>
<evidence type="ECO:0000313" key="3">
    <source>
        <dbReference type="Proteomes" id="UP000295718"/>
    </source>
</evidence>
<dbReference type="EMBL" id="SLUO01000007">
    <property type="protein sequence ID" value="TCL57905.1"/>
    <property type="molecule type" value="Genomic_DNA"/>
</dbReference>